<keyword evidence="5" id="KW-1185">Reference proteome</keyword>
<dbReference type="Pfam" id="PF07687">
    <property type="entry name" value="M20_dimer"/>
    <property type="match status" value="1"/>
</dbReference>
<organism evidence="4 5">
    <name type="scientific">Micromonospora cathayae</name>
    <dbReference type="NCBI Taxonomy" id="3028804"/>
    <lineage>
        <taxon>Bacteria</taxon>
        <taxon>Bacillati</taxon>
        <taxon>Actinomycetota</taxon>
        <taxon>Actinomycetes</taxon>
        <taxon>Micromonosporales</taxon>
        <taxon>Micromonosporaceae</taxon>
        <taxon>Micromonospora</taxon>
    </lineage>
</organism>
<dbReference type="PIRSF" id="PIRSF037238">
    <property type="entry name" value="Carboxypeptidase_G2"/>
    <property type="match status" value="1"/>
</dbReference>
<proteinExistence type="predicted"/>
<dbReference type="EMBL" id="CP118615">
    <property type="protein sequence ID" value="WDZ83150.1"/>
    <property type="molecule type" value="Genomic_DNA"/>
</dbReference>
<dbReference type="SUPFAM" id="SSF53187">
    <property type="entry name" value="Zn-dependent exopeptidases"/>
    <property type="match status" value="1"/>
</dbReference>
<dbReference type="PANTHER" id="PTHR43808">
    <property type="entry name" value="ACETYLORNITHINE DEACETYLASE"/>
    <property type="match status" value="1"/>
</dbReference>
<evidence type="ECO:0000313" key="4">
    <source>
        <dbReference type="EMBL" id="WDZ83150.1"/>
    </source>
</evidence>
<evidence type="ECO:0000256" key="1">
    <source>
        <dbReference type="ARBA" id="ARBA00022723"/>
    </source>
</evidence>
<feature type="domain" description="Peptidase M20 dimerisation" evidence="3">
    <location>
        <begin position="175"/>
        <end position="265"/>
    </location>
</feature>
<dbReference type="InterPro" id="IPR002933">
    <property type="entry name" value="Peptidase_M20"/>
</dbReference>
<keyword evidence="2" id="KW-0378">Hydrolase</keyword>
<protein>
    <submittedName>
        <fullName evidence="4">M20/M25/M40 family metallo-hydrolase</fullName>
    </submittedName>
</protein>
<gene>
    <name evidence="4" type="ORF">PVK37_22160</name>
</gene>
<dbReference type="InterPro" id="IPR050072">
    <property type="entry name" value="Peptidase_M20A"/>
</dbReference>
<dbReference type="InterPro" id="IPR017150">
    <property type="entry name" value="Pept_M20_glutamate_carboxypep"/>
</dbReference>
<dbReference type="RefSeq" id="WP_275029569.1">
    <property type="nucleotide sequence ID" value="NZ_CP118615.1"/>
</dbReference>
<keyword evidence="1" id="KW-0479">Metal-binding</keyword>
<dbReference type="Proteomes" id="UP001219605">
    <property type="component" value="Chromosome"/>
</dbReference>
<dbReference type="InterPro" id="IPR036264">
    <property type="entry name" value="Bact_exopeptidase_dim_dom"/>
</dbReference>
<dbReference type="InterPro" id="IPR011650">
    <property type="entry name" value="Peptidase_M20_dimer"/>
</dbReference>
<evidence type="ECO:0000256" key="2">
    <source>
        <dbReference type="ARBA" id="ARBA00022801"/>
    </source>
</evidence>
<accession>A0ABY7ZJI3</accession>
<sequence length="386" mass="41418">MADVDLIRHHARTRTDRHIAQLRQLVEHETPPADTTALTTCADLLETWGTTILRRPAQRITIDGLPHLLWPAPHQQVLLLGHYDTVWPAGTIHDWPFTITGNIATGPGVCDMKAGIVHIFAALELLTDTSTIGVLLTCDEESGSPTSRTLIEQQARRSTAVLVTEPSTETGDLKIARKGGSAYQITIHGRAAHAGVEPHRGINAAIELAHQILAARELATGDTTVTPTILTAGTMSNVVPETATLNLDVRAWTPDELHRVDTHIRATQPHLPGATLTIAGGINRYPLPETVSRPLFDIAQTSAARLGLPPIHGAHANGASDANFTGGLGIPTLDGLGGVGGLPHARGEWVDLSRMPERIALLATMLDHLTTPQPTRTRHAHHRLPA</sequence>
<dbReference type="PANTHER" id="PTHR43808:SF9">
    <property type="entry name" value="BLL0789 PROTEIN"/>
    <property type="match status" value="1"/>
</dbReference>
<evidence type="ECO:0000313" key="5">
    <source>
        <dbReference type="Proteomes" id="UP001219605"/>
    </source>
</evidence>
<dbReference type="Pfam" id="PF01546">
    <property type="entry name" value="Peptidase_M20"/>
    <property type="match status" value="1"/>
</dbReference>
<dbReference type="SUPFAM" id="SSF55031">
    <property type="entry name" value="Bacterial exopeptidase dimerisation domain"/>
    <property type="match status" value="1"/>
</dbReference>
<dbReference type="Gene3D" id="3.30.70.360">
    <property type="match status" value="1"/>
</dbReference>
<reference evidence="4 5" key="1">
    <citation type="submission" date="2023-02" db="EMBL/GenBank/DDBJ databases">
        <authorList>
            <person name="Mo P."/>
        </authorList>
    </citation>
    <scope>NUCLEOTIDE SEQUENCE [LARGE SCALE GENOMIC DNA]</scope>
    <source>
        <strain evidence="4 5">HUAS 3</strain>
    </source>
</reference>
<evidence type="ECO:0000259" key="3">
    <source>
        <dbReference type="Pfam" id="PF07687"/>
    </source>
</evidence>
<dbReference type="Gene3D" id="3.40.630.10">
    <property type="entry name" value="Zn peptidases"/>
    <property type="match status" value="1"/>
</dbReference>
<name>A0ABY7ZJI3_9ACTN</name>